<evidence type="ECO:0000256" key="2">
    <source>
        <dbReference type="ARBA" id="ARBA00022737"/>
    </source>
</evidence>
<dbReference type="SUPFAM" id="SSF52058">
    <property type="entry name" value="L domain-like"/>
    <property type="match status" value="2"/>
</dbReference>
<dbReference type="AlphaFoldDB" id="A0A2P6QWF5"/>
<dbReference type="PANTHER" id="PTHR36766">
    <property type="entry name" value="PLANT BROAD-SPECTRUM MILDEW RESISTANCE PROTEIN RPW8"/>
    <property type="match status" value="1"/>
</dbReference>
<dbReference type="InterPro" id="IPR056789">
    <property type="entry name" value="LRR_R13L1-DRL21"/>
</dbReference>
<feature type="domain" description="Disease resistance protein winged helix" evidence="6">
    <location>
        <begin position="1"/>
        <end position="76"/>
    </location>
</feature>
<dbReference type="Pfam" id="PF23559">
    <property type="entry name" value="WHD_DRP"/>
    <property type="match status" value="1"/>
</dbReference>
<protein>
    <submittedName>
        <fullName evidence="8">Putative leucine-rich repeat domain, L domain-containing protein</fullName>
    </submittedName>
</protein>
<sequence>MFPEDFTIEREQLIQLWMAQGFLHPYHPGQRMQQMEDIGNEYFNILCQNSLFQDVTKDDDGIIKNCKMHDLVHNLAKEVSKCESSMQDLNNVIEDHDKPEIRHVSRVPTSTLERMSESNIARLRSLFVSDEVPSTIFLKLRALRVLDLEASGIEELPNSIGKLKHLRYLDISYTRIEALPKSIGKLYNLQTLRMHATDLEKLPQEMKNLINLRHVYFDKEIEIPAGILGQLCNLRTLPHFSVGKEMGPGIGELGGLKQLKGRLTILNLEHVKSEEEAKKAKLEEKRDVCELKFKWTRDDNNEEGSESSTSSSINDEHEHVLEGLRPHSNLQRLQIKGFRGARSPSWVMCLNNLKKIILSHCPNCEGVPALGQLPNLRHVEICRMDNLKHVGADGLDSFPLVEHMSIIRCPSLESIRIAQGSAPLRELIIEDCNGLSSLLIGPYCCTSIQKLVIWGCPNLTSLPTTQGGIASLELVIFKCDRLSSLPSGLLLRCTSLTLRYCPNLTSIFPITQDMPSSLRELTITNCKGLSSLPLSGLLSLEKLWISSLAPSISVPSGVLRSLIVSDCEELTSISMTSSSLLLEELRIGRCNNLQSIVPADLQGFPCLRELIIGHCGKLKYLPTGFHCLTRLKKLLIGPFWEELHSFPEFQLPPHSQLEELTLRGWPKLKSLPQQIQHLTCLKTLYIEKFSGVEALPEWLGNLTSLEILYIWNCENLKYLPTLQARQRLTKLKELDVTGCPLLNTGPEWPKIAHIPTILI</sequence>
<name>A0A2P6QWF5_ROSCH</name>
<dbReference type="Pfam" id="PF25019">
    <property type="entry name" value="LRR_R13L1-DRL21"/>
    <property type="match status" value="1"/>
</dbReference>
<dbReference type="STRING" id="74649.A0A2P6QWF5"/>
<evidence type="ECO:0000259" key="6">
    <source>
        <dbReference type="Pfam" id="PF23559"/>
    </source>
</evidence>
<keyword evidence="3" id="KW-0611">Plant defense</keyword>
<evidence type="ECO:0000313" key="8">
    <source>
        <dbReference type="EMBL" id="PRQ38491.1"/>
    </source>
</evidence>
<dbReference type="Gene3D" id="1.10.10.10">
    <property type="entry name" value="Winged helix-like DNA-binding domain superfamily/Winged helix DNA-binding domain"/>
    <property type="match status" value="1"/>
</dbReference>
<feature type="coiled-coil region" evidence="4">
    <location>
        <begin position="256"/>
        <end position="292"/>
    </location>
</feature>
<keyword evidence="9" id="KW-1185">Reference proteome</keyword>
<dbReference type="InterPro" id="IPR036388">
    <property type="entry name" value="WH-like_DNA-bd_sf"/>
</dbReference>
<dbReference type="InterPro" id="IPR058922">
    <property type="entry name" value="WHD_DRP"/>
</dbReference>
<keyword evidence="2" id="KW-0677">Repeat</keyword>
<gene>
    <name evidence="8" type="ORF">RchiOBHm_Chr4g0414521</name>
</gene>
<evidence type="ECO:0000256" key="4">
    <source>
        <dbReference type="SAM" id="Coils"/>
    </source>
</evidence>
<dbReference type="InterPro" id="IPR032675">
    <property type="entry name" value="LRR_dom_sf"/>
</dbReference>
<dbReference type="Gene3D" id="3.80.10.10">
    <property type="entry name" value="Ribonuclease Inhibitor"/>
    <property type="match status" value="3"/>
</dbReference>
<evidence type="ECO:0000259" key="7">
    <source>
        <dbReference type="Pfam" id="PF25019"/>
    </source>
</evidence>
<comment type="caution">
    <text evidence="8">The sequence shown here is derived from an EMBL/GenBank/DDBJ whole genome shotgun (WGS) entry which is preliminary data.</text>
</comment>
<accession>A0A2P6QWF5</accession>
<dbReference type="InterPro" id="IPR057135">
    <property type="entry name" value="At4g27190-like_LRR"/>
</dbReference>
<keyword evidence="1" id="KW-0433">Leucine-rich repeat</keyword>
<proteinExistence type="predicted"/>
<evidence type="ECO:0000259" key="5">
    <source>
        <dbReference type="Pfam" id="PF23247"/>
    </source>
</evidence>
<dbReference type="Pfam" id="PF23247">
    <property type="entry name" value="LRR_RPS2"/>
    <property type="match status" value="1"/>
</dbReference>
<dbReference type="Proteomes" id="UP000238479">
    <property type="component" value="Chromosome 4"/>
</dbReference>
<dbReference type="Gramene" id="PRQ38491">
    <property type="protein sequence ID" value="PRQ38491"/>
    <property type="gene ID" value="RchiOBHm_Chr4g0414521"/>
</dbReference>
<evidence type="ECO:0000256" key="1">
    <source>
        <dbReference type="ARBA" id="ARBA00022614"/>
    </source>
</evidence>
<dbReference type="EMBL" id="PDCK01000042">
    <property type="protein sequence ID" value="PRQ38491.1"/>
    <property type="molecule type" value="Genomic_DNA"/>
</dbReference>
<evidence type="ECO:0000256" key="3">
    <source>
        <dbReference type="ARBA" id="ARBA00022821"/>
    </source>
</evidence>
<dbReference type="GO" id="GO:0006952">
    <property type="term" value="P:defense response"/>
    <property type="evidence" value="ECO:0007669"/>
    <property type="project" value="UniProtKB-KW"/>
</dbReference>
<keyword evidence="4" id="KW-0175">Coiled coil</keyword>
<reference evidence="8 9" key="1">
    <citation type="journal article" date="2018" name="Nat. Genet.">
        <title>The Rosa genome provides new insights in the design of modern roses.</title>
        <authorList>
            <person name="Bendahmane M."/>
        </authorList>
    </citation>
    <scope>NUCLEOTIDE SEQUENCE [LARGE SCALE GENOMIC DNA]</scope>
    <source>
        <strain evidence="9">cv. Old Blush</strain>
    </source>
</reference>
<dbReference type="PANTHER" id="PTHR36766:SF70">
    <property type="entry name" value="DISEASE RESISTANCE PROTEIN RGA4"/>
    <property type="match status" value="1"/>
</dbReference>
<feature type="domain" description="Disease resistance protein At4g27190-like leucine-rich repeats" evidence="5">
    <location>
        <begin position="583"/>
        <end position="739"/>
    </location>
</feature>
<evidence type="ECO:0000313" key="9">
    <source>
        <dbReference type="Proteomes" id="UP000238479"/>
    </source>
</evidence>
<feature type="domain" description="R13L1/DRL21-like LRR repeat region" evidence="7">
    <location>
        <begin position="250"/>
        <end position="384"/>
    </location>
</feature>
<organism evidence="8 9">
    <name type="scientific">Rosa chinensis</name>
    <name type="common">China rose</name>
    <dbReference type="NCBI Taxonomy" id="74649"/>
    <lineage>
        <taxon>Eukaryota</taxon>
        <taxon>Viridiplantae</taxon>
        <taxon>Streptophyta</taxon>
        <taxon>Embryophyta</taxon>
        <taxon>Tracheophyta</taxon>
        <taxon>Spermatophyta</taxon>
        <taxon>Magnoliopsida</taxon>
        <taxon>eudicotyledons</taxon>
        <taxon>Gunneridae</taxon>
        <taxon>Pentapetalae</taxon>
        <taxon>rosids</taxon>
        <taxon>fabids</taxon>
        <taxon>Rosales</taxon>
        <taxon>Rosaceae</taxon>
        <taxon>Rosoideae</taxon>
        <taxon>Rosoideae incertae sedis</taxon>
        <taxon>Rosa</taxon>
    </lineage>
</organism>